<evidence type="ECO:0000313" key="1">
    <source>
        <dbReference type="EMBL" id="GFC77246.1"/>
    </source>
</evidence>
<feature type="non-terminal residue" evidence="1">
    <location>
        <position position="211"/>
    </location>
</feature>
<organism evidence="1">
    <name type="scientific">Tanacetum cinerariifolium</name>
    <name type="common">Dalmatian daisy</name>
    <name type="synonym">Chrysanthemum cinerariifolium</name>
    <dbReference type="NCBI Taxonomy" id="118510"/>
    <lineage>
        <taxon>Eukaryota</taxon>
        <taxon>Viridiplantae</taxon>
        <taxon>Streptophyta</taxon>
        <taxon>Embryophyta</taxon>
        <taxon>Tracheophyta</taxon>
        <taxon>Spermatophyta</taxon>
        <taxon>Magnoliopsida</taxon>
        <taxon>eudicotyledons</taxon>
        <taxon>Gunneridae</taxon>
        <taxon>Pentapetalae</taxon>
        <taxon>asterids</taxon>
        <taxon>campanulids</taxon>
        <taxon>Asterales</taxon>
        <taxon>Asteraceae</taxon>
        <taxon>Asteroideae</taxon>
        <taxon>Anthemideae</taxon>
        <taxon>Anthemidinae</taxon>
        <taxon>Tanacetum</taxon>
    </lineage>
</organism>
<comment type="caution">
    <text evidence="1">The sequence shown here is derived from an EMBL/GenBank/DDBJ whole genome shotgun (WGS) entry which is preliminary data.</text>
</comment>
<feature type="non-terminal residue" evidence="1">
    <location>
        <position position="1"/>
    </location>
</feature>
<accession>A0A699QVS1</accession>
<sequence length="211" mass="23022">HDGRHDVDLRTDNAAALAELVLQAWRDHQHRDVEATQVHLGDLLVVTEAMVAHDHEQRVLVGLQQGIERTALGFAGFQLLRATVEHVLVGHAPRRIGEHRVNEIVAADEVGHALVAEETGLVREAGHGGEHALVGVRAVGEEVIEQQTFFGQLVEVRRDVGLIAQRTDRVTGEAFHQDDHDVLDRQRVAGGRRELATHCGAVGIDQLVVGG</sequence>
<protein>
    <submittedName>
        <fullName evidence="1">Uncharacterized protein</fullName>
    </submittedName>
</protein>
<dbReference type="EMBL" id="BKCJ011060115">
    <property type="protein sequence ID" value="GFC77246.1"/>
    <property type="molecule type" value="Genomic_DNA"/>
</dbReference>
<proteinExistence type="predicted"/>
<reference evidence="1" key="1">
    <citation type="journal article" date="2019" name="Sci. Rep.">
        <title>Draft genome of Tanacetum cinerariifolium, the natural source of mosquito coil.</title>
        <authorList>
            <person name="Yamashiro T."/>
            <person name="Shiraishi A."/>
            <person name="Satake H."/>
            <person name="Nakayama K."/>
        </authorList>
    </citation>
    <scope>NUCLEOTIDE SEQUENCE</scope>
</reference>
<name>A0A699QVS1_TANCI</name>
<gene>
    <name evidence="1" type="ORF">Tci_849216</name>
</gene>
<dbReference type="AlphaFoldDB" id="A0A699QVS1"/>